<evidence type="ECO:0000256" key="1">
    <source>
        <dbReference type="ARBA" id="ARBA00022614"/>
    </source>
</evidence>
<dbReference type="InterPro" id="IPR032675">
    <property type="entry name" value="LRR_dom_sf"/>
</dbReference>
<dbReference type="InterPro" id="IPR050836">
    <property type="entry name" value="SDS22/Internalin_LRR"/>
</dbReference>
<dbReference type="SUPFAM" id="SSF52058">
    <property type="entry name" value="L domain-like"/>
    <property type="match status" value="1"/>
</dbReference>
<dbReference type="SMART" id="SM00369">
    <property type="entry name" value="LRR_TYP"/>
    <property type="match status" value="8"/>
</dbReference>
<dbReference type="PANTHER" id="PTHR46652:SF3">
    <property type="entry name" value="LEUCINE-RICH REPEAT-CONTAINING PROTEIN 9"/>
    <property type="match status" value="1"/>
</dbReference>
<evidence type="ECO:0000313" key="4">
    <source>
        <dbReference type="EMBL" id="GKT19565.1"/>
    </source>
</evidence>
<gene>
    <name evidence="4" type="ORF">ADUPG1_011529</name>
</gene>
<keyword evidence="3" id="KW-0472">Membrane</keyword>
<dbReference type="InterPro" id="IPR025875">
    <property type="entry name" value="Leu-rich_rpt_4"/>
</dbReference>
<evidence type="ECO:0000256" key="3">
    <source>
        <dbReference type="SAM" id="Phobius"/>
    </source>
</evidence>
<keyword evidence="1" id="KW-0433">Leucine-rich repeat</keyword>
<keyword evidence="3" id="KW-1133">Transmembrane helix</keyword>
<evidence type="ECO:0008006" key="6">
    <source>
        <dbReference type="Google" id="ProtNLM"/>
    </source>
</evidence>
<feature type="transmembrane region" description="Helical" evidence="3">
    <location>
        <begin position="111"/>
        <end position="133"/>
    </location>
</feature>
<accession>A0ABQ5K0Z6</accession>
<sequence>MLPCLFFVPDHVHPNHLYAGSPFLMFFFLLVFLVLSLSLALLLSLSSWLLSTDPVNCFLSFTSSLFPCSSSSSKILNEHRHPSSHITCSLKPLKLLKSLNQSNRDGHAHRLFLLFTRMLFFMVICSSICMVSAEVEISIPDANLRAAVCSALVSSIGLPANCPVITNIDMLSLTSLSASSVDTFEGLSYATDLASLTIDGTSTSDLEIGSTEIGHLPTSSLSTLYLQNIALSEDVSLSAFTMLTKLDLRNTGLTDSHSVLGSLSGVEEQLVELTLRDNIISDISALSGMVNLTYLHLYNNQISDVSPLENLVELTCLHLGSNQITSIDSLSNMDDLVYLYLYYNNISNISALSGMINLTTLYLYSNSISDVSPLVNITNLTDLRLQSNAISDISALSGMSKLSILYLGTNNISDISVLFGKLELLTLDLNSNTLSDISFLSGMSKLANLYLHNNNISDISALSSMNDMNILYLRDNNISDISALSGMLK</sequence>
<comment type="caution">
    <text evidence="4">The sequence shown here is derived from an EMBL/GenBank/DDBJ whole genome shotgun (WGS) entry which is preliminary data.</text>
</comment>
<feature type="transmembrane region" description="Helical" evidence="3">
    <location>
        <begin position="23"/>
        <end position="43"/>
    </location>
</feature>
<feature type="non-terminal residue" evidence="4">
    <location>
        <position position="489"/>
    </location>
</feature>
<reference evidence="4" key="1">
    <citation type="submission" date="2022-03" db="EMBL/GenBank/DDBJ databases">
        <title>Draft genome sequence of Aduncisulcus paluster, a free-living microaerophilic Fornicata.</title>
        <authorList>
            <person name="Yuyama I."/>
            <person name="Kume K."/>
            <person name="Tamura T."/>
            <person name="Inagaki Y."/>
            <person name="Hashimoto T."/>
        </authorList>
    </citation>
    <scope>NUCLEOTIDE SEQUENCE</scope>
    <source>
        <strain evidence="4">NY0171</strain>
    </source>
</reference>
<dbReference type="Gene3D" id="3.80.10.10">
    <property type="entry name" value="Ribonuclease Inhibitor"/>
    <property type="match status" value="2"/>
</dbReference>
<evidence type="ECO:0000313" key="5">
    <source>
        <dbReference type="Proteomes" id="UP001057375"/>
    </source>
</evidence>
<name>A0ABQ5K0Z6_9EUKA</name>
<organism evidence="4 5">
    <name type="scientific">Aduncisulcus paluster</name>
    <dbReference type="NCBI Taxonomy" id="2918883"/>
    <lineage>
        <taxon>Eukaryota</taxon>
        <taxon>Metamonada</taxon>
        <taxon>Carpediemonas-like organisms</taxon>
        <taxon>Aduncisulcus</taxon>
    </lineage>
</organism>
<dbReference type="PANTHER" id="PTHR46652">
    <property type="entry name" value="LEUCINE-RICH REPEAT AND IQ DOMAIN-CONTAINING PROTEIN 1-RELATED"/>
    <property type="match status" value="1"/>
</dbReference>
<protein>
    <recommendedName>
        <fullName evidence="6">Leucine-rich repeat domain-containing protein</fullName>
    </recommendedName>
</protein>
<evidence type="ECO:0000256" key="2">
    <source>
        <dbReference type="ARBA" id="ARBA00022737"/>
    </source>
</evidence>
<keyword evidence="5" id="KW-1185">Reference proteome</keyword>
<dbReference type="InterPro" id="IPR003591">
    <property type="entry name" value="Leu-rich_rpt_typical-subtyp"/>
</dbReference>
<dbReference type="SMART" id="SM00365">
    <property type="entry name" value="LRR_SD22"/>
    <property type="match status" value="9"/>
</dbReference>
<dbReference type="Pfam" id="PF12799">
    <property type="entry name" value="LRR_4"/>
    <property type="match status" value="4"/>
</dbReference>
<dbReference type="EMBL" id="BQXS01012069">
    <property type="protein sequence ID" value="GKT19565.1"/>
    <property type="molecule type" value="Genomic_DNA"/>
</dbReference>
<dbReference type="Proteomes" id="UP001057375">
    <property type="component" value="Unassembled WGS sequence"/>
</dbReference>
<keyword evidence="2" id="KW-0677">Repeat</keyword>
<dbReference type="PROSITE" id="PS51450">
    <property type="entry name" value="LRR"/>
    <property type="match status" value="10"/>
</dbReference>
<proteinExistence type="predicted"/>
<dbReference type="InterPro" id="IPR001611">
    <property type="entry name" value="Leu-rich_rpt"/>
</dbReference>
<keyword evidence="3" id="KW-0812">Transmembrane</keyword>